<protein>
    <submittedName>
        <fullName evidence="2">Uncharacterized protein</fullName>
    </submittedName>
</protein>
<dbReference type="AlphaFoldDB" id="A0A0W0ZBC1"/>
<evidence type="ECO:0000313" key="2">
    <source>
        <dbReference type="EMBL" id="KTD66404.1"/>
    </source>
</evidence>
<gene>
    <name evidence="2" type="ORF">Lsha_0086</name>
</gene>
<dbReference type="PATRIC" id="fig|1122169.6.peg.93"/>
<organism evidence="2 3">
    <name type="scientific">Legionella shakespearei DSM 23087</name>
    <dbReference type="NCBI Taxonomy" id="1122169"/>
    <lineage>
        <taxon>Bacteria</taxon>
        <taxon>Pseudomonadati</taxon>
        <taxon>Pseudomonadota</taxon>
        <taxon>Gammaproteobacteria</taxon>
        <taxon>Legionellales</taxon>
        <taxon>Legionellaceae</taxon>
        <taxon>Legionella</taxon>
    </lineage>
</organism>
<name>A0A0W0ZBC1_9GAMM</name>
<evidence type="ECO:0000313" key="3">
    <source>
        <dbReference type="Proteomes" id="UP000054600"/>
    </source>
</evidence>
<accession>A0A0W0ZBC1</accession>
<sequence length="51" mass="5248">MAELDSMPDTPSNEDVGDYATDGVPNSAPGNEELSDVAEDTEQPPAPTTGI</sequence>
<reference evidence="2 3" key="1">
    <citation type="submission" date="2015-11" db="EMBL/GenBank/DDBJ databases">
        <title>Genomic analysis of 38 Legionella species identifies large and diverse effector repertoires.</title>
        <authorList>
            <person name="Burstein D."/>
            <person name="Amaro F."/>
            <person name="Zusman T."/>
            <person name="Lifshitz Z."/>
            <person name="Cohen O."/>
            <person name="Gilbert J.A."/>
            <person name="Pupko T."/>
            <person name="Shuman H.A."/>
            <person name="Segal G."/>
        </authorList>
    </citation>
    <scope>NUCLEOTIDE SEQUENCE [LARGE SCALE GENOMIC DNA]</scope>
    <source>
        <strain evidence="2 3">ATCC 49655</strain>
    </source>
</reference>
<dbReference type="Proteomes" id="UP000054600">
    <property type="component" value="Unassembled WGS sequence"/>
</dbReference>
<proteinExistence type="predicted"/>
<feature type="compositionally biased region" description="Acidic residues" evidence="1">
    <location>
        <begin position="33"/>
        <end position="42"/>
    </location>
</feature>
<feature type="region of interest" description="Disordered" evidence="1">
    <location>
        <begin position="1"/>
        <end position="51"/>
    </location>
</feature>
<dbReference type="RefSeq" id="WP_018576241.1">
    <property type="nucleotide sequence ID" value="NZ_KB892384.1"/>
</dbReference>
<evidence type="ECO:0000256" key="1">
    <source>
        <dbReference type="SAM" id="MobiDB-lite"/>
    </source>
</evidence>
<keyword evidence="3" id="KW-1185">Reference proteome</keyword>
<comment type="caution">
    <text evidence="2">The sequence shown here is derived from an EMBL/GenBank/DDBJ whole genome shotgun (WGS) entry which is preliminary data.</text>
</comment>
<dbReference type="EMBL" id="LNYW01000004">
    <property type="protein sequence ID" value="KTD66404.1"/>
    <property type="molecule type" value="Genomic_DNA"/>
</dbReference>